<dbReference type="Proteomes" id="UP000308705">
    <property type="component" value="Unassembled WGS sequence"/>
</dbReference>
<dbReference type="EMBL" id="SZQA01000026">
    <property type="protein sequence ID" value="TKK85613.1"/>
    <property type="molecule type" value="Genomic_DNA"/>
</dbReference>
<reference evidence="1 2" key="1">
    <citation type="submission" date="2019-04" db="EMBL/GenBank/DDBJ databases">
        <title>Herbidospora sp. NEAU-GS14.nov., a novel actinomycete isolated from soil.</title>
        <authorList>
            <person name="Han L."/>
        </authorList>
    </citation>
    <scope>NUCLEOTIDE SEQUENCE [LARGE SCALE GENOMIC DNA]</scope>
    <source>
        <strain evidence="1 2">NEAU-GS14</strain>
    </source>
</reference>
<organism evidence="1 2">
    <name type="scientific">Herbidospora galbida</name>
    <dbReference type="NCBI Taxonomy" id="2575442"/>
    <lineage>
        <taxon>Bacteria</taxon>
        <taxon>Bacillati</taxon>
        <taxon>Actinomycetota</taxon>
        <taxon>Actinomycetes</taxon>
        <taxon>Streptosporangiales</taxon>
        <taxon>Streptosporangiaceae</taxon>
        <taxon>Herbidospora</taxon>
    </lineage>
</organism>
<proteinExistence type="predicted"/>
<dbReference type="SUPFAM" id="SSF51905">
    <property type="entry name" value="FAD/NAD(P)-binding domain"/>
    <property type="match status" value="1"/>
</dbReference>
<dbReference type="Pfam" id="PF13738">
    <property type="entry name" value="Pyr_redox_3"/>
    <property type="match status" value="1"/>
</dbReference>
<name>A0A4V5UYP0_9ACTN</name>
<dbReference type="Gene3D" id="3.50.50.60">
    <property type="entry name" value="FAD/NAD(P)-binding domain"/>
    <property type="match status" value="3"/>
</dbReference>
<dbReference type="PANTHER" id="PTHR42877:SF4">
    <property type="entry name" value="FAD_NAD(P)-BINDING DOMAIN-CONTAINING PROTEIN-RELATED"/>
    <property type="match status" value="1"/>
</dbReference>
<dbReference type="OrthoDB" id="5168853at2"/>
<keyword evidence="2" id="KW-1185">Reference proteome</keyword>
<sequence length="473" mass="52104">MRVAIVGAGFGGLCMAVKLTRSGIPHVVFEKGAGVGGTWRDNTYPGAGCDIPSHLYSYSFDPYCDWSRRYPGQPEILAYLEMIAAKHGIRPRFGTEVTELAHDGAGWLVVTPGSVERFDVVVTAVGQLNRPHVPDIAGAGSFAGDAFHSARWAGRDLTGQRVAVIGTGSSAAQLIPPVAETAGHVDVYQRTPNWVLPKADAEFAPLTRAMFRWVPGAHRAYRRWFFGYVEKTLWPALVGGWSTDLVRQKALAHLRRQVPDPGLRRALTPGYPPGCKRVVFDSLFYPALTRPNVDLVTEPIVRIAPEGVETPSGLRRADTIVYATGFHSTEFLLPMTVTNADGRDLHDQWKDGAEAYLGLAAPGFPNLFFLYGPNTNLGHNSIVYMLEAQVRYVMGCLDLIARRGRMEVTEGAMSAYTSALNRALAATVWSRDCHSWYKTADGKITNNWPRTAREYRRITRRPRPGAYKFGAGR</sequence>
<protein>
    <submittedName>
        <fullName evidence="1">NAD(P)/FAD-dependent oxidoreductase</fullName>
    </submittedName>
</protein>
<dbReference type="AlphaFoldDB" id="A0A4V5UYP0"/>
<accession>A0A4V5UYP0</accession>
<dbReference type="InterPro" id="IPR051209">
    <property type="entry name" value="FAD-bind_Monooxygenase_sf"/>
</dbReference>
<dbReference type="PANTHER" id="PTHR42877">
    <property type="entry name" value="L-ORNITHINE N(5)-MONOOXYGENASE-RELATED"/>
    <property type="match status" value="1"/>
</dbReference>
<evidence type="ECO:0000313" key="1">
    <source>
        <dbReference type="EMBL" id="TKK85613.1"/>
    </source>
</evidence>
<evidence type="ECO:0000313" key="2">
    <source>
        <dbReference type="Proteomes" id="UP000308705"/>
    </source>
</evidence>
<dbReference type="InterPro" id="IPR036188">
    <property type="entry name" value="FAD/NAD-bd_sf"/>
</dbReference>
<dbReference type="PRINTS" id="PR00419">
    <property type="entry name" value="ADXRDTASE"/>
</dbReference>
<gene>
    <name evidence="1" type="ORF">FDA94_24795</name>
</gene>
<comment type="caution">
    <text evidence="1">The sequence shown here is derived from an EMBL/GenBank/DDBJ whole genome shotgun (WGS) entry which is preliminary data.</text>
</comment>
<dbReference type="RefSeq" id="WP_137249479.1">
    <property type="nucleotide sequence ID" value="NZ_SZQA01000026.1"/>
</dbReference>